<dbReference type="Proteomes" id="UP000006034">
    <property type="component" value="Unassembled WGS sequence"/>
</dbReference>
<evidence type="ECO:0000259" key="8">
    <source>
        <dbReference type="PROSITE" id="PS50928"/>
    </source>
</evidence>
<dbReference type="InterPro" id="IPR045621">
    <property type="entry name" value="BPD_transp_1_N"/>
</dbReference>
<reference evidence="9 10" key="1">
    <citation type="submission" date="2010-10" db="EMBL/GenBank/DDBJ databases">
        <authorList>
            <consortium name="The Broad Institute Genome Sequencing Platform"/>
            <person name="Ward D."/>
            <person name="Earl A."/>
            <person name="Feldgarden M."/>
            <person name="Young S.K."/>
            <person name="Gargeya S."/>
            <person name="Zeng Q."/>
            <person name="Alvarado L."/>
            <person name="Berlin A."/>
            <person name="Bochicchio J."/>
            <person name="Chapman S.B."/>
            <person name="Chen Z."/>
            <person name="Freedman E."/>
            <person name="Gellesch M."/>
            <person name="Goldberg J."/>
            <person name="Griggs A."/>
            <person name="Gujja S."/>
            <person name="Heilman E."/>
            <person name="Heiman D."/>
            <person name="Howarth C."/>
            <person name="Mehta T."/>
            <person name="Neiman D."/>
            <person name="Pearson M."/>
            <person name="Roberts A."/>
            <person name="Saif S."/>
            <person name="Shea T."/>
            <person name="Shenoy N."/>
            <person name="Sisk P."/>
            <person name="Stolte C."/>
            <person name="Sykes S."/>
            <person name="White J."/>
            <person name="Yandava C."/>
            <person name="Allen-Vercoe E."/>
            <person name="Sibley C."/>
            <person name="Ambrose C.E."/>
            <person name="Strauss J."/>
            <person name="Daigneault M."/>
            <person name="Haas B."/>
            <person name="Nusbaum C."/>
            <person name="Birren B."/>
        </authorList>
    </citation>
    <scope>NUCLEOTIDE SEQUENCE [LARGE SCALE GENOMIC DNA]</scope>
    <source>
        <strain evidence="9 10">3_1_6</strain>
    </source>
</reference>
<dbReference type="Gene3D" id="1.10.3720.10">
    <property type="entry name" value="MetI-like"/>
    <property type="match status" value="1"/>
</dbReference>
<dbReference type="CDD" id="cd06261">
    <property type="entry name" value="TM_PBP2"/>
    <property type="match status" value="1"/>
</dbReference>
<keyword evidence="10" id="KW-1185">Reference proteome</keyword>
<reference evidence="9 10" key="2">
    <citation type="submission" date="2013-04" db="EMBL/GenBank/DDBJ databases">
        <title>The Genome Sequence of Bilophila wadsworthia 3_1_6.</title>
        <authorList>
            <consortium name="The Broad Institute Genomics Platform"/>
            <person name="Earl A."/>
            <person name="Ward D."/>
            <person name="Feldgarden M."/>
            <person name="Gevers D."/>
            <person name="Sibley C."/>
            <person name="Strauss J."/>
            <person name="Allen-Vercoe E."/>
            <person name="Walker B."/>
            <person name="Young S."/>
            <person name="Zeng Q."/>
            <person name="Gargeya S."/>
            <person name="Fitzgerald M."/>
            <person name="Haas B."/>
            <person name="Abouelleil A."/>
            <person name="Allen A.W."/>
            <person name="Alvarado L."/>
            <person name="Arachchi H.M."/>
            <person name="Berlin A.M."/>
            <person name="Chapman S.B."/>
            <person name="Gainer-Dewar J."/>
            <person name="Goldberg J."/>
            <person name="Griggs A."/>
            <person name="Gujja S."/>
            <person name="Hansen M."/>
            <person name="Howarth C."/>
            <person name="Imamovic A."/>
            <person name="Ireland A."/>
            <person name="Larimer J."/>
            <person name="McCowan C."/>
            <person name="Murphy C."/>
            <person name="Pearson M."/>
            <person name="Poon T.W."/>
            <person name="Priest M."/>
            <person name="Roberts A."/>
            <person name="Saif S."/>
            <person name="Shea T."/>
            <person name="Sisk P."/>
            <person name="Sykes S."/>
            <person name="Wortman J."/>
            <person name="Nusbaum C."/>
            <person name="Birren B."/>
        </authorList>
    </citation>
    <scope>NUCLEOTIDE SEQUENCE [LARGE SCALE GENOMIC DNA]</scope>
    <source>
        <strain evidence="9 10">3_1_6</strain>
    </source>
</reference>
<dbReference type="GO" id="GO:0005886">
    <property type="term" value="C:plasma membrane"/>
    <property type="evidence" value="ECO:0007669"/>
    <property type="project" value="UniProtKB-SubCell"/>
</dbReference>
<keyword evidence="3" id="KW-1003">Cell membrane</keyword>
<keyword evidence="2 7" id="KW-0813">Transport</keyword>
<evidence type="ECO:0000256" key="4">
    <source>
        <dbReference type="ARBA" id="ARBA00022692"/>
    </source>
</evidence>
<dbReference type="HOGENOM" id="CLU_036879_1_2_7"/>
<protein>
    <submittedName>
        <fullName evidence="9">Peptide/nickel transport system permease</fullName>
    </submittedName>
</protein>
<evidence type="ECO:0000256" key="7">
    <source>
        <dbReference type="RuleBase" id="RU363032"/>
    </source>
</evidence>
<dbReference type="GO" id="GO:0055085">
    <property type="term" value="P:transmembrane transport"/>
    <property type="evidence" value="ECO:0007669"/>
    <property type="project" value="InterPro"/>
</dbReference>
<dbReference type="GeneID" id="78087344"/>
<evidence type="ECO:0000256" key="5">
    <source>
        <dbReference type="ARBA" id="ARBA00022989"/>
    </source>
</evidence>
<keyword evidence="4 7" id="KW-0812">Transmembrane</keyword>
<evidence type="ECO:0000256" key="2">
    <source>
        <dbReference type="ARBA" id="ARBA00022448"/>
    </source>
</evidence>
<comment type="caution">
    <text evidence="9">The sequence shown here is derived from an EMBL/GenBank/DDBJ whole genome shotgun (WGS) entry which is preliminary data.</text>
</comment>
<dbReference type="InterPro" id="IPR000515">
    <property type="entry name" value="MetI-like"/>
</dbReference>
<feature type="transmembrane region" description="Helical" evidence="7">
    <location>
        <begin position="110"/>
        <end position="133"/>
    </location>
</feature>
<proteinExistence type="inferred from homology"/>
<dbReference type="PANTHER" id="PTHR30465:SF0">
    <property type="entry name" value="OLIGOPEPTIDE TRANSPORT SYSTEM PERMEASE PROTEIN APPB"/>
    <property type="match status" value="1"/>
</dbReference>
<dbReference type="Pfam" id="PF19300">
    <property type="entry name" value="BPD_transp_1_N"/>
    <property type="match status" value="1"/>
</dbReference>
<dbReference type="STRING" id="563192.HMPREF0179_01647"/>
<evidence type="ECO:0000313" key="10">
    <source>
        <dbReference type="Proteomes" id="UP000006034"/>
    </source>
</evidence>
<dbReference type="Pfam" id="PF00528">
    <property type="entry name" value="BPD_transp_1"/>
    <property type="match status" value="1"/>
</dbReference>
<dbReference type="eggNOG" id="COG0601">
    <property type="taxonomic scope" value="Bacteria"/>
</dbReference>
<name>E5Y634_BILW3</name>
<evidence type="ECO:0000256" key="3">
    <source>
        <dbReference type="ARBA" id="ARBA00022475"/>
    </source>
</evidence>
<feature type="domain" description="ABC transmembrane type-1" evidence="8">
    <location>
        <begin position="106"/>
        <end position="318"/>
    </location>
</feature>
<dbReference type="AlphaFoldDB" id="E5Y634"/>
<evidence type="ECO:0000313" key="9">
    <source>
        <dbReference type="EMBL" id="EFV44581.1"/>
    </source>
</evidence>
<feature type="transmembrane region" description="Helical" evidence="7">
    <location>
        <begin position="145"/>
        <end position="168"/>
    </location>
</feature>
<comment type="subcellular location">
    <subcellularLocation>
        <location evidence="1 7">Cell membrane</location>
        <topology evidence="1 7">Multi-pass membrane protein</topology>
    </subcellularLocation>
</comment>
<dbReference type="SUPFAM" id="SSF161098">
    <property type="entry name" value="MetI-like"/>
    <property type="match status" value="1"/>
</dbReference>
<feature type="transmembrane region" description="Helical" evidence="7">
    <location>
        <begin position="18"/>
        <end position="38"/>
    </location>
</feature>
<feature type="transmembrane region" description="Helical" evidence="7">
    <location>
        <begin position="300"/>
        <end position="325"/>
    </location>
</feature>
<dbReference type="OrthoDB" id="9778910at2"/>
<organism evidence="9 10">
    <name type="scientific">Bilophila wadsworthia (strain 3_1_6)</name>
    <dbReference type="NCBI Taxonomy" id="563192"/>
    <lineage>
        <taxon>Bacteria</taxon>
        <taxon>Pseudomonadati</taxon>
        <taxon>Thermodesulfobacteriota</taxon>
        <taxon>Desulfovibrionia</taxon>
        <taxon>Desulfovibrionales</taxon>
        <taxon>Desulfovibrionaceae</taxon>
        <taxon>Bilophila</taxon>
    </lineage>
</organism>
<keyword evidence="6 7" id="KW-0472">Membrane</keyword>
<dbReference type="PROSITE" id="PS50928">
    <property type="entry name" value="ABC_TM1"/>
    <property type="match status" value="1"/>
</dbReference>
<keyword evidence="5 7" id="KW-1133">Transmembrane helix</keyword>
<dbReference type="RefSeq" id="WP_005027061.1">
    <property type="nucleotide sequence ID" value="NZ_KE150240.1"/>
</dbReference>
<dbReference type="PANTHER" id="PTHR30465">
    <property type="entry name" value="INNER MEMBRANE ABC TRANSPORTER"/>
    <property type="match status" value="1"/>
</dbReference>
<feature type="transmembrane region" description="Helical" evidence="7">
    <location>
        <begin position="199"/>
        <end position="218"/>
    </location>
</feature>
<sequence length="336" mass="37046">MFTNETTSFILRCVRKTIWMLLVLWGITLVSFFVIHLAPGTPTDMQTTLNPLAGEAARARLEALYGIDRPLYIQYFDWLSRIVQLDFGNSMSSDARPVIEKIAERLPLTIGINLISLLLTLLIAVPIGVLSAWKQGSLFDKGMTVLVFLGFAMPGFWLALLLMLYTGLEHQWLPISGLMSLDYESLSFWEKLMDLGRHLVLPITVITVGSVAGMSRFMRSSMLEVLRQDFILTAKAKGLPARVVIFRHALRNALLPVITLLGLSVPGLIGGSVIIETIFALPGLGQLFYAAVMARDYPLIMGNLVLGAVLTLAGNMLADIGYGLADPRIRAQGKRQ</sequence>
<dbReference type="EMBL" id="ADCP02000003">
    <property type="protein sequence ID" value="EFV44581.1"/>
    <property type="molecule type" value="Genomic_DNA"/>
</dbReference>
<evidence type="ECO:0000256" key="1">
    <source>
        <dbReference type="ARBA" id="ARBA00004651"/>
    </source>
</evidence>
<feature type="transmembrane region" description="Helical" evidence="7">
    <location>
        <begin position="254"/>
        <end position="280"/>
    </location>
</feature>
<evidence type="ECO:0000256" key="6">
    <source>
        <dbReference type="ARBA" id="ARBA00023136"/>
    </source>
</evidence>
<gene>
    <name evidence="9" type="ORF">HMPREF0179_01647</name>
</gene>
<accession>E5Y634</accession>
<comment type="similarity">
    <text evidence="7">Belongs to the binding-protein-dependent transport system permease family.</text>
</comment>
<dbReference type="InterPro" id="IPR035906">
    <property type="entry name" value="MetI-like_sf"/>
</dbReference>